<evidence type="ECO:0000313" key="1">
    <source>
        <dbReference type="EMBL" id="AIA95026.1"/>
    </source>
</evidence>
<dbReference type="SUPFAM" id="SSF51445">
    <property type="entry name" value="(Trans)glycosidases"/>
    <property type="match status" value="1"/>
</dbReference>
<dbReference type="GO" id="GO:0004553">
    <property type="term" value="F:hydrolase activity, hydrolyzing O-glycosyl compounds"/>
    <property type="evidence" value="ECO:0007669"/>
    <property type="project" value="InterPro"/>
</dbReference>
<dbReference type="InterPro" id="IPR001360">
    <property type="entry name" value="Glyco_hydro_1"/>
</dbReference>
<dbReference type="EMBL" id="KF127667">
    <property type="protein sequence ID" value="AIA95026.1"/>
    <property type="molecule type" value="Genomic_DNA"/>
</dbReference>
<name>A0A060CQ33_9LACO</name>
<dbReference type="GO" id="GO:0005975">
    <property type="term" value="P:carbohydrate metabolic process"/>
    <property type="evidence" value="ECO:0007669"/>
    <property type="project" value="InterPro"/>
</dbReference>
<dbReference type="Pfam" id="PF00232">
    <property type="entry name" value="Glyco_hydro_1"/>
    <property type="match status" value="1"/>
</dbReference>
<sequence length="56" mass="6118">MYQSKYPQNFPENFLWGGATAANQIEGAWNLDGKGLTTAEVVAKAENRKKIVNGCS</sequence>
<protein>
    <submittedName>
        <fullName evidence="1">Glyco_hydro_1</fullName>
    </submittedName>
</protein>
<dbReference type="PROSITE" id="PS00653">
    <property type="entry name" value="GLYCOSYL_HYDROL_F1_2"/>
    <property type="match status" value="1"/>
</dbReference>
<dbReference type="AlphaFoldDB" id="A0A060CQ33"/>
<dbReference type="InterPro" id="IPR017853">
    <property type="entry name" value="GH"/>
</dbReference>
<dbReference type="InterPro" id="IPR033132">
    <property type="entry name" value="GH_1_N_CS"/>
</dbReference>
<dbReference type="Gene3D" id="3.20.20.80">
    <property type="entry name" value="Glycosidases"/>
    <property type="match status" value="1"/>
</dbReference>
<accession>A0A060CQ33</accession>
<organism evidence="1">
    <name type="scientific">uncultured Leuconostoc sp</name>
    <dbReference type="NCBI Taxonomy" id="173262"/>
    <lineage>
        <taxon>Bacteria</taxon>
        <taxon>Bacillati</taxon>
        <taxon>Bacillota</taxon>
        <taxon>Bacilli</taxon>
        <taxon>Lactobacillales</taxon>
        <taxon>Lactobacillaceae</taxon>
        <taxon>Leuconostoc</taxon>
        <taxon>environmental samples</taxon>
    </lineage>
</organism>
<proteinExistence type="predicted"/>
<reference evidence="1" key="1">
    <citation type="journal article" date="2013" name="Environ. Microbiol.">
        <title>Seasonally variable intestinal metagenomes of the red palm weevil (Rhynchophorus ferrugineus).</title>
        <authorList>
            <person name="Jia S."/>
            <person name="Zhang X."/>
            <person name="Zhang G."/>
            <person name="Yin A."/>
            <person name="Zhang S."/>
            <person name="Li F."/>
            <person name="Wang L."/>
            <person name="Zhao D."/>
            <person name="Yun Q."/>
            <person name="Tala"/>
            <person name="Wang J."/>
            <person name="Sun G."/>
            <person name="Baabdullah M."/>
            <person name="Yu X."/>
            <person name="Hu S."/>
            <person name="Al-Mssallem I.S."/>
            <person name="Yu J."/>
        </authorList>
    </citation>
    <scope>NUCLEOTIDE SEQUENCE</scope>
</reference>